<dbReference type="Pfam" id="PF02481">
    <property type="entry name" value="DNA_processg_A"/>
    <property type="match status" value="1"/>
</dbReference>
<organism evidence="3 4">
    <name type="scientific">Agromyces bracchium</name>
    <dbReference type="NCBI Taxonomy" id="88376"/>
    <lineage>
        <taxon>Bacteria</taxon>
        <taxon>Bacillati</taxon>
        <taxon>Actinomycetota</taxon>
        <taxon>Actinomycetes</taxon>
        <taxon>Micrococcales</taxon>
        <taxon>Microbacteriaceae</taxon>
        <taxon>Agromyces</taxon>
    </lineage>
</organism>
<dbReference type="SUPFAM" id="SSF102405">
    <property type="entry name" value="MCP/YpsA-like"/>
    <property type="match status" value="1"/>
</dbReference>
<reference evidence="3 4" key="1">
    <citation type="submission" date="2019-11" db="EMBL/GenBank/DDBJ databases">
        <title>Agromyces kandeliae sp. nov., isolated from mangrove soil.</title>
        <authorList>
            <person name="Wang R."/>
        </authorList>
    </citation>
    <scope>NUCLEOTIDE SEQUENCE [LARGE SCALE GENOMIC DNA]</scope>
    <source>
        <strain evidence="3 4">JCM 11433</strain>
    </source>
</reference>
<comment type="similarity">
    <text evidence="1">Belongs to the DprA/Smf family.</text>
</comment>
<dbReference type="PANTHER" id="PTHR43022:SF1">
    <property type="entry name" value="PROTEIN SMF"/>
    <property type="match status" value="1"/>
</dbReference>
<dbReference type="GO" id="GO:0009294">
    <property type="term" value="P:DNA-mediated transformation"/>
    <property type="evidence" value="ECO:0007669"/>
    <property type="project" value="InterPro"/>
</dbReference>
<accession>A0A6I3MAG8</accession>
<dbReference type="EMBL" id="WMLB01000044">
    <property type="protein sequence ID" value="MTH70324.1"/>
    <property type="molecule type" value="Genomic_DNA"/>
</dbReference>
<dbReference type="InterPro" id="IPR003488">
    <property type="entry name" value="DprA"/>
</dbReference>
<dbReference type="NCBIfam" id="TIGR00732">
    <property type="entry name" value="dprA"/>
    <property type="match status" value="1"/>
</dbReference>
<dbReference type="OrthoDB" id="9785707at2"/>
<dbReference type="InterPro" id="IPR057666">
    <property type="entry name" value="DrpA_SLOG"/>
</dbReference>
<evidence type="ECO:0000256" key="1">
    <source>
        <dbReference type="ARBA" id="ARBA00006525"/>
    </source>
</evidence>
<dbReference type="AlphaFoldDB" id="A0A6I3MAG8"/>
<protein>
    <submittedName>
        <fullName evidence="3">DNA-protecting protein DprA</fullName>
    </submittedName>
</protein>
<dbReference type="Proteomes" id="UP000433071">
    <property type="component" value="Unassembled WGS sequence"/>
</dbReference>
<evidence type="ECO:0000313" key="4">
    <source>
        <dbReference type="Proteomes" id="UP000433071"/>
    </source>
</evidence>
<feature type="domain" description="Smf/DprA SLOG" evidence="2">
    <location>
        <begin position="97"/>
        <end position="311"/>
    </location>
</feature>
<name>A0A6I3MAG8_9MICO</name>
<gene>
    <name evidence="3" type="primary">dprA</name>
    <name evidence="3" type="ORF">GJ743_18330</name>
</gene>
<dbReference type="Gene3D" id="3.40.50.450">
    <property type="match status" value="1"/>
</dbReference>
<evidence type="ECO:0000259" key="2">
    <source>
        <dbReference type="Pfam" id="PF02481"/>
    </source>
</evidence>
<keyword evidence="4" id="KW-1185">Reference proteome</keyword>
<evidence type="ECO:0000313" key="3">
    <source>
        <dbReference type="EMBL" id="MTH70324.1"/>
    </source>
</evidence>
<comment type="caution">
    <text evidence="3">The sequence shown here is derived from an EMBL/GenBank/DDBJ whole genome shotgun (WGS) entry which is preliminary data.</text>
</comment>
<proteinExistence type="inferred from homology"/>
<sequence length="341" mass="35641">MTPMHEEAPQMAESAMQNREARMMLAALSEPNDIITGTLVAHVGATATVELVTTGDRLPNGVDPAEGELWRRRLAPRLNPGQLERIRADMERHDLRLLTPDDVDWPGELQQLGAGAPIALWLKGNPSLLASPLPGRVTVVGARASTSYGDHVATELVSDLAAQGRVVISGGAYGIDGAAHRAATATSPGSTVAILASGLDRAYPAGNEQLFDRIAETGGLIVSELPPGATPTRWRFQQRNRILAVLSGATVVVEAGHRSASLSVAGQAHSLGRPVGAVPGPVTSAASAGCHRLIQEGVASLVTDAQDVTDLLDSTSGFSGDRIFAYSPTRRFDRAGPGLVL</sequence>
<dbReference type="PANTHER" id="PTHR43022">
    <property type="entry name" value="PROTEIN SMF"/>
    <property type="match status" value="1"/>
</dbReference>